<keyword evidence="4 5" id="KW-0472">Membrane</keyword>
<reference evidence="7" key="1">
    <citation type="submission" date="2003-01" db="EMBL/GenBank/DDBJ databases">
        <authorList>
            <person name="Genoscope"/>
        </authorList>
    </citation>
    <scope>NUCLEOTIDE SEQUENCE</scope>
</reference>
<dbReference type="EMBL" id="AL627362">
    <property type="protein sequence ID" value="CAD60588.1"/>
    <property type="molecule type" value="Genomic_DNA"/>
</dbReference>
<comment type="subcellular location">
    <subcellularLocation>
        <location evidence="1">Membrane</location>
        <topology evidence="1">Multi-pass membrane protein</topology>
    </subcellularLocation>
</comment>
<evidence type="ECO:0000313" key="7">
    <source>
        <dbReference type="EMBL" id="CAD60588.1"/>
    </source>
</evidence>
<dbReference type="PANTHER" id="PTHR37451:SF1">
    <property type="entry name" value="MARVEL DOMAIN-CONTAINING PROTEIN"/>
    <property type="match status" value="1"/>
</dbReference>
<name>Q875E0_PODAS</name>
<dbReference type="VEuPathDB" id="FungiDB:PODANS_5_5020"/>
<dbReference type="Pfam" id="PF01284">
    <property type="entry name" value="MARVEL"/>
    <property type="match status" value="1"/>
</dbReference>
<evidence type="ECO:0000256" key="4">
    <source>
        <dbReference type="ARBA" id="ARBA00023136"/>
    </source>
</evidence>
<dbReference type="InterPro" id="IPR008253">
    <property type="entry name" value="Marvel"/>
</dbReference>
<protein>
    <submittedName>
        <fullName evidence="7">Uncharacterized protein Pa5G0030</fullName>
    </submittedName>
</protein>
<feature type="domain" description="MARVEL" evidence="6">
    <location>
        <begin position="96"/>
        <end position="175"/>
    </location>
</feature>
<accession>Q875E0</accession>
<dbReference type="GO" id="GO:0016020">
    <property type="term" value="C:membrane"/>
    <property type="evidence" value="ECO:0007669"/>
    <property type="project" value="UniProtKB-SubCell"/>
</dbReference>
<feature type="transmembrane region" description="Helical" evidence="5">
    <location>
        <begin position="161"/>
        <end position="179"/>
    </location>
</feature>
<keyword evidence="3 5" id="KW-1133">Transmembrane helix</keyword>
<dbReference type="PANTHER" id="PTHR37451">
    <property type="entry name" value="MARVEL DOMAIN"/>
    <property type="match status" value="1"/>
</dbReference>
<evidence type="ECO:0000256" key="5">
    <source>
        <dbReference type="SAM" id="Phobius"/>
    </source>
</evidence>
<feature type="transmembrane region" description="Helical" evidence="5">
    <location>
        <begin position="119"/>
        <end position="141"/>
    </location>
</feature>
<evidence type="ECO:0000256" key="1">
    <source>
        <dbReference type="ARBA" id="ARBA00004141"/>
    </source>
</evidence>
<evidence type="ECO:0000259" key="6">
    <source>
        <dbReference type="Pfam" id="PF01284"/>
    </source>
</evidence>
<keyword evidence="2 5" id="KW-0812">Transmembrane</keyword>
<evidence type="ECO:0000256" key="3">
    <source>
        <dbReference type="ARBA" id="ARBA00022989"/>
    </source>
</evidence>
<proteinExistence type="predicted"/>
<organism evidence="7">
    <name type="scientific">Podospora anserina</name>
    <name type="common">Pleurage anserina</name>
    <dbReference type="NCBI Taxonomy" id="2587412"/>
    <lineage>
        <taxon>Eukaryota</taxon>
        <taxon>Fungi</taxon>
        <taxon>Dikarya</taxon>
        <taxon>Ascomycota</taxon>
        <taxon>Pezizomycotina</taxon>
        <taxon>Sordariomycetes</taxon>
        <taxon>Sordariomycetidae</taxon>
        <taxon>Sordariales</taxon>
        <taxon>Podosporaceae</taxon>
        <taxon>Podospora</taxon>
    </lineage>
</organism>
<dbReference type="AlphaFoldDB" id="Q875E0"/>
<evidence type="ECO:0000256" key="2">
    <source>
        <dbReference type="ARBA" id="ARBA00022692"/>
    </source>
</evidence>
<sequence length="193" mass="21712">MVEPKRLHARSIIPNKPFRANFFCSHTSTSFSVRSFHCLPSHLEPSNKKINSFFQSAIPKERQQSSQNGAFRPLGPHCRGHILRYSLGNKRICSLWSLLVLGYVAMTPRFAPRLFHGTISLAVLCLTTIFWFAGAIAYSVWAGYPYCHGSIWCGSNQAGIAFSWILFVLFTFLAVVETLRFRRGSVRTGPAVV</sequence>